<reference evidence="4 5" key="1">
    <citation type="journal article" date="2016" name="Nat. Commun.">
        <title>Thousands of microbial genomes shed light on interconnected biogeochemical processes in an aquifer system.</title>
        <authorList>
            <person name="Anantharaman K."/>
            <person name="Brown C.T."/>
            <person name="Hug L.A."/>
            <person name="Sharon I."/>
            <person name="Castelle C.J."/>
            <person name="Probst A.J."/>
            <person name="Thomas B.C."/>
            <person name="Singh A."/>
            <person name="Wilkins M.J."/>
            <person name="Karaoz U."/>
            <person name="Brodie E.L."/>
            <person name="Williams K.H."/>
            <person name="Hubbard S.S."/>
            <person name="Banfield J.F."/>
        </authorList>
    </citation>
    <scope>NUCLEOTIDE SEQUENCE [LARGE SCALE GENOMIC DNA]</scope>
</reference>
<dbReference type="Proteomes" id="UP000178759">
    <property type="component" value="Unassembled WGS sequence"/>
</dbReference>
<feature type="region of interest" description="Disordered" evidence="1">
    <location>
        <begin position="376"/>
        <end position="396"/>
    </location>
</feature>
<dbReference type="InterPro" id="IPR006949">
    <property type="entry name" value="Barrel_Baseplate_J-like"/>
</dbReference>
<dbReference type="STRING" id="1798392.A3A79_03680"/>
<keyword evidence="2" id="KW-1133">Transmembrane helix</keyword>
<evidence type="ECO:0000313" key="4">
    <source>
        <dbReference type="EMBL" id="OGG24261.1"/>
    </source>
</evidence>
<dbReference type="AlphaFoldDB" id="A0A1F6AHT2"/>
<proteinExistence type="predicted"/>
<name>A0A1F6AHT2_9BACT</name>
<comment type="caution">
    <text evidence="4">The sequence shown here is derived from an EMBL/GenBank/DDBJ whole genome shotgun (WGS) entry which is preliminary data.</text>
</comment>
<protein>
    <recommendedName>
        <fullName evidence="3">Baseplate protein J-like barrel domain-containing protein</fullName>
    </recommendedName>
</protein>
<dbReference type="Pfam" id="PF04865">
    <property type="entry name" value="Baseplate_J"/>
    <property type="match status" value="1"/>
</dbReference>
<evidence type="ECO:0000313" key="5">
    <source>
        <dbReference type="Proteomes" id="UP000178759"/>
    </source>
</evidence>
<gene>
    <name evidence="4" type="ORF">A3A79_03680</name>
</gene>
<feature type="region of interest" description="Disordered" evidence="1">
    <location>
        <begin position="253"/>
        <end position="272"/>
    </location>
</feature>
<evidence type="ECO:0000256" key="1">
    <source>
        <dbReference type="SAM" id="MobiDB-lite"/>
    </source>
</evidence>
<evidence type="ECO:0000256" key="2">
    <source>
        <dbReference type="SAM" id="Phobius"/>
    </source>
</evidence>
<keyword evidence="2" id="KW-0812">Transmembrane</keyword>
<evidence type="ECO:0000259" key="3">
    <source>
        <dbReference type="Pfam" id="PF04865"/>
    </source>
</evidence>
<dbReference type="EMBL" id="MFJV01000001">
    <property type="protein sequence ID" value="OGG24261.1"/>
    <property type="molecule type" value="Genomic_DNA"/>
</dbReference>
<keyword evidence="2" id="KW-0472">Membrane</keyword>
<feature type="domain" description="Baseplate protein J-like barrel" evidence="3">
    <location>
        <begin position="417"/>
        <end position="496"/>
    </location>
</feature>
<accession>A0A1F6AHT2</accession>
<organism evidence="4 5">
    <name type="scientific">Candidatus Gottesmanbacteria bacterium RIFCSPLOWO2_01_FULL_43_11b</name>
    <dbReference type="NCBI Taxonomy" id="1798392"/>
    <lineage>
        <taxon>Bacteria</taxon>
        <taxon>Candidatus Gottesmaniibacteriota</taxon>
    </lineage>
</organism>
<feature type="transmembrane region" description="Helical" evidence="2">
    <location>
        <begin position="318"/>
        <end position="339"/>
    </location>
</feature>
<feature type="compositionally biased region" description="Basic and acidic residues" evidence="1">
    <location>
        <begin position="254"/>
        <end position="267"/>
    </location>
</feature>
<sequence length="692" mass="75193">MKLPNPIQSLFRPKQVTEVFLSLILLPDGVIAAGWHMDASNNPIAIGFSRETLENDNWEDRTKAADRTIAALEEKLDENAQIRKVVLGLPIEYLTNDGDINPDVRTQMKQLTQVLDLTPMGFVSVPAAIVYSLKKTEGVPPSVILLGFSDHRVVISVYKVGLLIGQETIDRGDNLPTSIEHVLKQFKELEVLPSRIILYGASDDLIEENKADLMRHPWPTKANFLHFPKFDHIPISSIVESVSLAGASEMTTALREEPVETKPEPRESQQNIEIVEPETLGFANEDVLERTQPEEKPKQKFSLPKLPSLPSFPIQGNGMYIGLTGILLLIILGLFVWILPKATVTVLVLPQTLETTLPMTVDPKSTVADSQTSIIPGHTREDSLSGEKTIPVSGTKKIGDPAKGGITIYNKSLNSRTFKKGSILAASGIQFTLDADVEVVEAAESIGSITFGKATGSVTAKEIGPEGNLPAGTDFTFSEIGTSIAIARNDEKFAGGTSREVTVVTRSDYDALVTQLTEELLQQTKEKLATSISGGEKLIDATLKTSVTEKTFTQELDQEAKELAGKITITVSGISYSETDVVALFTDRVSSQLMPGYAFDNNSTDIEVKGVQVKKDGTTTVTTHVRGSALPSLDSDAIRKGVAGKSVTKAQEYLKTTGGVAGAEFRFRWAVFPNRLPINRNNISVTISAQKI</sequence>